<organism evidence="8 9">
    <name type="scientific">Maribellus comscasis</name>
    <dbReference type="NCBI Taxonomy" id="2681766"/>
    <lineage>
        <taxon>Bacteria</taxon>
        <taxon>Pseudomonadati</taxon>
        <taxon>Bacteroidota</taxon>
        <taxon>Bacteroidia</taxon>
        <taxon>Marinilabiliales</taxon>
        <taxon>Prolixibacteraceae</taxon>
        <taxon>Maribellus</taxon>
    </lineage>
</organism>
<name>A0A6I6JQL1_9BACT</name>
<protein>
    <submittedName>
        <fullName evidence="8">RagB/SusD family nutrient uptake outer membrane protein</fullName>
    </submittedName>
</protein>
<keyword evidence="9" id="KW-1185">Reference proteome</keyword>
<dbReference type="EMBL" id="CP046401">
    <property type="protein sequence ID" value="QGY43320.1"/>
    <property type="molecule type" value="Genomic_DNA"/>
</dbReference>
<accession>A0A6I6JQL1</accession>
<dbReference type="Gene3D" id="1.25.40.390">
    <property type="match status" value="1"/>
</dbReference>
<dbReference type="InterPro" id="IPR033985">
    <property type="entry name" value="SusD-like_N"/>
</dbReference>
<reference evidence="8 9" key="1">
    <citation type="submission" date="2019-11" db="EMBL/GenBank/DDBJ databases">
        <authorList>
            <person name="Zheng R.K."/>
            <person name="Sun C.M."/>
        </authorList>
    </citation>
    <scope>NUCLEOTIDE SEQUENCE [LARGE SCALE GENOMIC DNA]</scope>
    <source>
        <strain evidence="8 9">WC007</strain>
    </source>
</reference>
<dbReference type="Pfam" id="PF14322">
    <property type="entry name" value="SusD-like_3"/>
    <property type="match status" value="1"/>
</dbReference>
<dbReference type="RefSeq" id="WP_158864330.1">
    <property type="nucleotide sequence ID" value="NZ_CP046401.1"/>
</dbReference>
<keyword evidence="4" id="KW-0472">Membrane</keyword>
<dbReference type="Pfam" id="PF07980">
    <property type="entry name" value="SusD_RagB"/>
    <property type="match status" value="1"/>
</dbReference>
<dbReference type="KEGG" id="mcos:GM418_06500"/>
<gene>
    <name evidence="8" type="ORF">GM418_06500</name>
</gene>
<dbReference type="InterPro" id="IPR011990">
    <property type="entry name" value="TPR-like_helical_dom_sf"/>
</dbReference>
<feature type="domain" description="SusD-like N-terminal" evidence="7">
    <location>
        <begin position="75"/>
        <end position="235"/>
    </location>
</feature>
<dbReference type="InterPro" id="IPR012944">
    <property type="entry name" value="SusD_RagB_dom"/>
</dbReference>
<evidence type="ECO:0000259" key="6">
    <source>
        <dbReference type="Pfam" id="PF07980"/>
    </source>
</evidence>
<proteinExistence type="inferred from homology"/>
<feature type="domain" description="RagB/SusD" evidence="6">
    <location>
        <begin position="461"/>
        <end position="586"/>
    </location>
</feature>
<evidence type="ECO:0000256" key="2">
    <source>
        <dbReference type="ARBA" id="ARBA00006275"/>
    </source>
</evidence>
<evidence type="ECO:0000256" key="1">
    <source>
        <dbReference type="ARBA" id="ARBA00004442"/>
    </source>
</evidence>
<dbReference type="Proteomes" id="UP000428260">
    <property type="component" value="Chromosome"/>
</dbReference>
<evidence type="ECO:0000256" key="5">
    <source>
        <dbReference type="ARBA" id="ARBA00023237"/>
    </source>
</evidence>
<evidence type="ECO:0000256" key="3">
    <source>
        <dbReference type="ARBA" id="ARBA00022729"/>
    </source>
</evidence>
<keyword evidence="3" id="KW-0732">Signal</keyword>
<evidence type="ECO:0000313" key="9">
    <source>
        <dbReference type="Proteomes" id="UP000428260"/>
    </source>
</evidence>
<dbReference type="GO" id="GO:0009279">
    <property type="term" value="C:cell outer membrane"/>
    <property type="evidence" value="ECO:0007669"/>
    <property type="project" value="UniProtKB-SubCell"/>
</dbReference>
<dbReference type="AlphaFoldDB" id="A0A6I6JQL1"/>
<sequence length="586" mass="66439">MKNKYFELIINYRNTVKKFLLLLVVFNLISCNENDFLEEKPLDFLSPVNSFVTFEHYDAAVIGLYTKFRNEFYGSTNALVAPRVMMQATDLVFYNHDAGANTDFASLLNPNSDFVYNALWGPAYAIIYDANVIIGRAQSEENELTEEQKNKVLAEAYFFRGYMHKMLADLYGGVPIVLQETVEPKRDYVRASRDEVYQQSVTDLLFATENLSDIESVDDYRISDLVAWQVLSEVYISLKQWDKAIEAASKVIDSPATTLMTGRFGTRVNDAFNPDMPWASGGDVYWDLFRKGNQNRSSGNTEALWVLPYEYNIDGGEPGGVPLEVNFCPRIWQVTIPNSDGTNAKLIPTPNTYYGGRPGGKCRLTEYFYHTIWDESGYQEDIRNASYNIIRDVKVNNPASEYNGQWVMADNVPIPLKTWNDTVRNFFPIPAKAASMGDHPDDLWIADQTVPGSITSITGPSGKTYRNEYKMRLAETYLLRAEAYLGKGDKSSAADDINVVRSRANAPDVSSADVDIDYILDERMRELYVEEFRLLTLTRLGKLVERTKLANPVVGNTYGEYQNLWPIPYSEIEKNTGAVLEQNPGY</sequence>
<comment type="subcellular location">
    <subcellularLocation>
        <location evidence="1">Cell outer membrane</location>
    </subcellularLocation>
</comment>
<evidence type="ECO:0000259" key="7">
    <source>
        <dbReference type="Pfam" id="PF14322"/>
    </source>
</evidence>
<evidence type="ECO:0000313" key="8">
    <source>
        <dbReference type="EMBL" id="QGY43320.1"/>
    </source>
</evidence>
<evidence type="ECO:0000256" key="4">
    <source>
        <dbReference type="ARBA" id="ARBA00023136"/>
    </source>
</evidence>
<comment type="similarity">
    <text evidence="2">Belongs to the SusD family.</text>
</comment>
<keyword evidence="5" id="KW-0998">Cell outer membrane</keyword>
<dbReference type="SUPFAM" id="SSF48452">
    <property type="entry name" value="TPR-like"/>
    <property type="match status" value="1"/>
</dbReference>